<dbReference type="EMBL" id="RAXZ01000002">
    <property type="protein sequence ID" value="RKG55154.1"/>
    <property type="molecule type" value="Genomic_DNA"/>
</dbReference>
<evidence type="ECO:0000313" key="4">
    <source>
        <dbReference type="Proteomes" id="UP000281084"/>
    </source>
</evidence>
<dbReference type="Proteomes" id="UP000267166">
    <property type="component" value="Unassembled WGS sequence"/>
</dbReference>
<evidence type="ECO:0000313" key="1">
    <source>
        <dbReference type="EMBL" id="RKG55154.1"/>
    </source>
</evidence>
<evidence type="ECO:0000313" key="2">
    <source>
        <dbReference type="EMBL" id="RLL34529.1"/>
    </source>
</evidence>
<evidence type="ECO:0000313" key="3">
    <source>
        <dbReference type="Proteomes" id="UP000267166"/>
    </source>
</evidence>
<comment type="caution">
    <text evidence="1">The sequence shown here is derived from an EMBL/GenBank/DDBJ whole genome shotgun (WGS) entry which is preliminary data.</text>
</comment>
<organism evidence="1 4">
    <name type="scientific">Acinetobacter cumulans</name>
    <dbReference type="NCBI Taxonomy" id="2136182"/>
    <lineage>
        <taxon>Bacteria</taxon>
        <taxon>Pseudomonadati</taxon>
        <taxon>Pseudomonadota</taxon>
        <taxon>Gammaproteobacteria</taxon>
        <taxon>Moraxellales</taxon>
        <taxon>Moraxellaceae</taxon>
        <taxon>Acinetobacter</taxon>
    </lineage>
</organism>
<protein>
    <submittedName>
        <fullName evidence="1">Uncharacterized protein</fullName>
    </submittedName>
</protein>
<dbReference type="EMBL" id="RCHD01000024">
    <property type="protein sequence ID" value="RLL34529.1"/>
    <property type="molecule type" value="Genomic_DNA"/>
</dbReference>
<dbReference type="AlphaFoldDB" id="A0A3A8GJB9"/>
<reference evidence="1 4" key="2">
    <citation type="submission" date="2018-09" db="EMBL/GenBank/DDBJ databases">
        <title>The draft genome of Acinetobacter spp. strains.</title>
        <authorList>
            <person name="Qin J."/>
            <person name="Feng Y."/>
            <person name="Zong Z."/>
        </authorList>
    </citation>
    <scope>NUCLEOTIDE SEQUENCE [LARGE SCALE GENOMIC DNA]</scope>
    <source>
        <strain evidence="1 4">WCHAc060002</strain>
    </source>
</reference>
<accession>A0A498CXX8</accession>
<sequence length="74" mass="8493">MFVAPKLPMKFYCASCKSIYLQPYQAKAHLFYPHCPQCQQPGQLQGTVETQDFIKHPIPLIKSYLQGFSRSLNS</sequence>
<name>A0A3A8GJB9_9GAMM</name>
<dbReference type="Proteomes" id="UP000281084">
    <property type="component" value="Unassembled WGS sequence"/>
</dbReference>
<reference evidence="2 3" key="1">
    <citation type="submission" date="2018-09" db="EMBL/GenBank/DDBJ databases">
        <title>The draft genome of Acinetobacter sp. strains.</title>
        <authorList>
            <person name="Qin J."/>
            <person name="Feng Y."/>
            <person name="Zong Z."/>
        </authorList>
    </citation>
    <scope>NUCLEOTIDE SEQUENCE [LARGE SCALE GENOMIC DNA]</scope>
    <source>
        <strain evidence="2 3">WCHAc060003</strain>
    </source>
</reference>
<proteinExistence type="predicted"/>
<accession>A0A3A8GJB9</accession>
<gene>
    <name evidence="1" type="ORF">D7V64_02215</name>
    <name evidence="2" type="ORF">D9K80_10795</name>
</gene>